<dbReference type="PANTHER" id="PTHR11715:SF3">
    <property type="entry name" value="GLYCINE CLEAVAGE SYSTEM H PROTEIN-RELATED"/>
    <property type="match status" value="1"/>
</dbReference>
<dbReference type="AlphaFoldDB" id="A0AAN8IFK6"/>
<reference evidence="1 2" key="1">
    <citation type="submission" date="2019-10" db="EMBL/GenBank/DDBJ databases">
        <title>Assembly and Annotation for the nematode Trichostrongylus colubriformis.</title>
        <authorList>
            <person name="Martin J."/>
        </authorList>
    </citation>
    <scope>NUCLEOTIDE SEQUENCE [LARGE SCALE GENOMIC DNA]</scope>
    <source>
        <strain evidence="1">G859</strain>
        <tissue evidence="1">Whole worm</tissue>
    </source>
</reference>
<dbReference type="SUPFAM" id="SSF51230">
    <property type="entry name" value="Single hybrid motif"/>
    <property type="match status" value="1"/>
</dbReference>
<dbReference type="InterPro" id="IPR033753">
    <property type="entry name" value="GCV_H/Fam206"/>
</dbReference>
<dbReference type="Proteomes" id="UP001331761">
    <property type="component" value="Unassembled WGS sequence"/>
</dbReference>
<dbReference type="EMBL" id="WIXE01017627">
    <property type="protein sequence ID" value="KAK5971581.1"/>
    <property type="molecule type" value="Genomic_DNA"/>
</dbReference>
<accession>A0AAN8IFK6</accession>
<organism evidence="1 2">
    <name type="scientific">Trichostrongylus colubriformis</name>
    <name type="common">Black scour worm</name>
    <dbReference type="NCBI Taxonomy" id="6319"/>
    <lineage>
        <taxon>Eukaryota</taxon>
        <taxon>Metazoa</taxon>
        <taxon>Ecdysozoa</taxon>
        <taxon>Nematoda</taxon>
        <taxon>Chromadorea</taxon>
        <taxon>Rhabditida</taxon>
        <taxon>Rhabditina</taxon>
        <taxon>Rhabditomorpha</taxon>
        <taxon>Strongyloidea</taxon>
        <taxon>Trichostrongylidae</taxon>
        <taxon>Trichostrongylus</taxon>
    </lineage>
</organism>
<dbReference type="GO" id="GO:0005960">
    <property type="term" value="C:glycine cleavage complex"/>
    <property type="evidence" value="ECO:0007669"/>
    <property type="project" value="InterPro"/>
</dbReference>
<proteinExistence type="predicted"/>
<protein>
    <submittedName>
        <fullName evidence="1">Glycine cleavage system protein H</fullName>
    </submittedName>
</protein>
<dbReference type="Gene3D" id="2.40.50.100">
    <property type="match status" value="1"/>
</dbReference>
<dbReference type="GO" id="GO:0019464">
    <property type="term" value="P:glycine decarboxylation via glycine cleavage system"/>
    <property type="evidence" value="ECO:0007669"/>
    <property type="project" value="InterPro"/>
</dbReference>
<sequence>MALLVRNLVRLVTHVERVALPLRTFTVTPSIYAVLYSFQAASDIYAPVSGTVTEKNDVLEQEPGKINKSPFEEGWMYKLKLSNTSELSDLLSDKEYQEFKKEDEGHE</sequence>
<dbReference type="InterPro" id="IPR011053">
    <property type="entry name" value="Single_hybrid_motif"/>
</dbReference>
<dbReference type="InterPro" id="IPR002930">
    <property type="entry name" value="GCV_H"/>
</dbReference>
<evidence type="ECO:0000313" key="2">
    <source>
        <dbReference type="Proteomes" id="UP001331761"/>
    </source>
</evidence>
<dbReference type="GO" id="GO:0005739">
    <property type="term" value="C:mitochondrion"/>
    <property type="evidence" value="ECO:0007669"/>
    <property type="project" value="TreeGrafter"/>
</dbReference>
<evidence type="ECO:0000313" key="1">
    <source>
        <dbReference type="EMBL" id="KAK5971581.1"/>
    </source>
</evidence>
<keyword evidence="2" id="KW-1185">Reference proteome</keyword>
<dbReference type="GO" id="GO:0009249">
    <property type="term" value="P:protein lipoylation"/>
    <property type="evidence" value="ECO:0007669"/>
    <property type="project" value="TreeGrafter"/>
</dbReference>
<gene>
    <name evidence="1" type="ORF">GCK32_007357</name>
</gene>
<comment type="caution">
    <text evidence="1">The sequence shown here is derived from an EMBL/GenBank/DDBJ whole genome shotgun (WGS) entry which is preliminary data.</text>
</comment>
<name>A0AAN8IFK6_TRICO</name>
<dbReference type="Pfam" id="PF01597">
    <property type="entry name" value="GCV_H"/>
    <property type="match status" value="1"/>
</dbReference>
<dbReference type="PANTHER" id="PTHR11715">
    <property type="entry name" value="GLYCINE CLEAVAGE SYSTEM H PROTEIN"/>
    <property type="match status" value="1"/>
</dbReference>